<accession>A0A238U6J6</accession>
<feature type="chain" id="PRO_5012534204" description="Suppressor of fused-like domain-containing protein" evidence="1">
    <location>
        <begin position="21"/>
        <end position="238"/>
    </location>
</feature>
<evidence type="ECO:0000256" key="1">
    <source>
        <dbReference type="SAM" id="SignalP"/>
    </source>
</evidence>
<evidence type="ECO:0000259" key="2">
    <source>
        <dbReference type="Pfam" id="PF05076"/>
    </source>
</evidence>
<dbReference type="KEGG" id="tje:TJEJU_0961"/>
<proteinExistence type="predicted"/>
<feature type="signal peptide" evidence="1">
    <location>
        <begin position="1"/>
        <end position="20"/>
    </location>
</feature>
<dbReference type="Pfam" id="PF05076">
    <property type="entry name" value="SUFU"/>
    <property type="match status" value="1"/>
</dbReference>
<dbReference type="AlphaFoldDB" id="A0A238U6J6"/>
<dbReference type="Proteomes" id="UP000215214">
    <property type="component" value="Chromosome TJEJU"/>
</dbReference>
<dbReference type="EMBL" id="LT899436">
    <property type="protein sequence ID" value="SNR14722.1"/>
    <property type="molecule type" value="Genomic_DNA"/>
</dbReference>
<protein>
    <recommendedName>
        <fullName evidence="2">Suppressor of fused-like domain-containing protein</fullName>
    </recommendedName>
</protein>
<evidence type="ECO:0000313" key="3">
    <source>
        <dbReference type="EMBL" id="SNR14722.1"/>
    </source>
</evidence>
<keyword evidence="4" id="KW-1185">Reference proteome</keyword>
<organism evidence="3 4">
    <name type="scientific">Tenacibaculum jejuense</name>
    <dbReference type="NCBI Taxonomy" id="584609"/>
    <lineage>
        <taxon>Bacteria</taxon>
        <taxon>Pseudomonadati</taxon>
        <taxon>Bacteroidota</taxon>
        <taxon>Flavobacteriia</taxon>
        <taxon>Flavobacteriales</taxon>
        <taxon>Flavobacteriaceae</taxon>
        <taxon>Tenacibaculum</taxon>
    </lineage>
</organism>
<keyword evidence="1" id="KW-0732">Signal</keyword>
<dbReference type="InterPro" id="IPR020941">
    <property type="entry name" value="SUFU-like_domain"/>
</dbReference>
<name>A0A238U6J6_9FLAO</name>
<reference evidence="3 4" key="1">
    <citation type="submission" date="2017-07" db="EMBL/GenBank/DDBJ databases">
        <authorList>
            <person name="Sun Z.S."/>
            <person name="Albrecht U."/>
            <person name="Echele G."/>
            <person name="Lee C.C."/>
        </authorList>
    </citation>
    <scope>NUCLEOTIDE SEQUENCE [LARGE SCALE GENOMIC DNA]</scope>
    <source>
        <strain evidence="4">type strain: KCTC 22618</strain>
    </source>
</reference>
<sequence length="238" mass="27890">MKIIKYKTILLILISTFAYSQKNEKKMNKNVPNSVEIVDNHLDQFFNENADIKVFDEIESEIIHRDIYFIKATEDRPYHILLSCGMSALPMKVPEDIESSEFAEVMILLPKEWSLEYESFSDERNYWPIRIMKELMMLPHPNKTWLGFGHTLGHEDDEELADGIGFNSVMLAHSMELPDEFTQIESENNKSIDIYTIIPLYKEELEFKKKNSAIDLLQRFDKFGIEEIVKVGRKNVCE</sequence>
<feature type="domain" description="Suppressor of fused-like" evidence="2">
    <location>
        <begin position="65"/>
        <end position="234"/>
    </location>
</feature>
<gene>
    <name evidence="3" type="ORF">TJEJU_0961</name>
</gene>
<evidence type="ECO:0000313" key="4">
    <source>
        <dbReference type="Proteomes" id="UP000215214"/>
    </source>
</evidence>